<evidence type="ECO:0000256" key="4">
    <source>
        <dbReference type="ARBA" id="ARBA00022989"/>
    </source>
</evidence>
<feature type="transmembrane region" description="Helical" evidence="6">
    <location>
        <begin position="150"/>
        <end position="174"/>
    </location>
</feature>
<dbReference type="OrthoDB" id="9814461at2"/>
<dbReference type="GO" id="GO:0015658">
    <property type="term" value="F:branched-chain amino acid transmembrane transporter activity"/>
    <property type="evidence" value="ECO:0007669"/>
    <property type="project" value="InterPro"/>
</dbReference>
<feature type="transmembrane region" description="Helical" evidence="6">
    <location>
        <begin position="80"/>
        <end position="101"/>
    </location>
</feature>
<feature type="transmembrane region" description="Helical" evidence="6">
    <location>
        <begin position="205"/>
        <end position="223"/>
    </location>
</feature>
<dbReference type="PANTHER" id="PTHR30482">
    <property type="entry name" value="HIGH-AFFINITY BRANCHED-CHAIN AMINO ACID TRANSPORT SYSTEM PERMEASE"/>
    <property type="match status" value="1"/>
</dbReference>
<dbReference type="AlphaFoldDB" id="A0A1M5RQJ6"/>
<evidence type="ECO:0000256" key="1">
    <source>
        <dbReference type="ARBA" id="ARBA00004651"/>
    </source>
</evidence>
<dbReference type="Pfam" id="PF02653">
    <property type="entry name" value="BPD_transp_2"/>
    <property type="match status" value="1"/>
</dbReference>
<evidence type="ECO:0000256" key="2">
    <source>
        <dbReference type="ARBA" id="ARBA00022475"/>
    </source>
</evidence>
<evidence type="ECO:0000313" key="7">
    <source>
        <dbReference type="EMBL" id="SHH28494.1"/>
    </source>
</evidence>
<organism evidence="7 8">
    <name type="scientific">Bradyrhizobium erythrophlei</name>
    <dbReference type="NCBI Taxonomy" id="1437360"/>
    <lineage>
        <taxon>Bacteria</taxon>
        <taxon>Pseudomonadati</taxon>
        <taxon>Pseudomonadota</taxon>
        <taxon>Alphaproteobacteria</taxon>
        <taxon>Hyphomicrobiales</taxon>
        <taxon>Nitrobacteraceae</taxon>
        <taxon>Bradyrhizobium</taxon>
    </lineage>
</organism>
<feature type="transmembrane region" description="Helical" evidence="6">
    <location>
        <begin position="108"/>
        <end position="130"/>
    </location>
</feature>
<dbReference type="EMBL" id="LT670818">
    <property type="protein sequence ID" value="SHH28494.1"/>
    <property type="molecule type" value="Genomic_DNA"/>
</dbReference>
<evidence type="ECO:0000313" key="8">
    <source>
        <dbReference type="Proteomes" id="UP000190675"/>
    </source>
</evidence>
<evidence type="ECO:0000256" key="3">
    <source>
        <dbReference type="ARBA" id="ARBA00022692"/>
    </source>
</evidence>
<feature type="transmembrane region" description="Helical" evidence="6">
    <location>
        <begin position="243"/>
        <end position="268"/>
    </location>
</feature>
<feature type="transmembrane region" description="Helical" evidence="6">
    <location>
        <begin position="57"/>
        <end position="74"/>
    </location>
</feature>
<keyword evidence="2" id="KW-1003">Cell membrane</keyword>
<protein>
    <submittedName>
        <fullName evidence="7">Amino acid/amide ABC transporter membrane protein 2, HAAT family</fullName>
    </submittedName>
</protein>
<dbReference type="RefSeq" id="WP_079569685.1">
    <property type="nucleotide sequence ID" value="NZ_LT670818.1"/>
</dbReference>
<gene>
    <name evidence="7" type="ORF">SAMN05444169_6699</name>
</gene>
<dbReference type="InterPro" id="IPR043428">
    <property type="entry name" value="LivM-like"/>
</dbReference>
<reference evidence="7 8" key="1">
    <citation type="submission" date="2016-11" db="EMBL/GenBank/DDBJ databases">
        <authorList>
            <person name="Jaros S."/>
            <person name="Januszkiewicz K."/>
            <person name="Wedrychowicz H."/>
        </authorList>
    </citation>
    <scope>NUCLEOTIDE SEQUENCE [LARGE SCALE GENOMIC DNA]</scope>
    <source>
        <strain evidence="7 8">GAS242</strain>
    </source>
</reference>
<dbReference type="Proteomes" id="UP000190675">
    <property type="component" value="Chromosome I"/>
</dbReference>
<keyword evidence="4 6" id="KW-1133">Transmembrane helix</keyword>
<keyword evidence="5 6" id="KW-0472">Membrane</keyword>
<evidence type="ECO:0000256" key="6">
    <source>
        <dbReference type="SAM" id="Phobius"/>
    </source>
</evidence>
<evidence type="ECO:0000256" key="5">
    <source>
        <dbReference type="ARBA" id="ARBA00023136"/>
    </source>
</evidence>
<comment type="subcellular location">
    <subcellularLocation>
        <location evidence="1">Cell membrane</location>
        <topology evidence="1">Multi-pass membrane protein</topology>
    </subcellularLocation>
</comment>
<dbReference type="GO" id="GO:0005886">
    <property type="term" value="C:plasma membrane"/>
    <property type="evidence" value="ECO:0007669"/>
    <property type="project" value="UniProtKB-SubCell"/>
</dbReference>
<proteinExistence type="predicted"/>
<dbReference type="PANTHER" id="PTHR30482:SF10">
    <property type="entry name" value="HIGH-AFFINITY BRANCHED-CHAIN AMINO ACID TRANSPORT PROTEIN BRAE"/>
    <property type="match status" value="1"/>
</dbReference>
<keyword evidence="3 6" id="KW-0812">Transmembrane</keyword>
<accession>A0A1M5RQJ6</accession>
<feature type="transmembrane region" description="Helical" evidence="6">
    <location>
        <begin position="27"/>
        <end position="45"/>
    </location>
</feature>
<dbReference type="InterPro" id="IPR001851">
    <property type="entry name" value="ABC_transp_permease"/>
</dbReference>
<name>A0A1M5RQJ6_9BRAD</name>
<sequence>MRPMLVLGLAVALLAGVAPLLSIYGQHIFVLVALYGSVALAWNILGGMAGQMSLGHALFVGAGAYVSTALYLNFGVSPWLGLIAAAAIGGALGALMGYTVFRRKLSGVYFALVTLALAEMALHIVSNVPALGGANGLAIPSKPDFANLQFGSKLGFCYAALAILAIVSAVILAIHRSRLGYVFLAIRENERSAAALGIDVVQGKVIAAAISGALAALVGPVYANYVLFIDPESVLGVPLSIDALVFSFVGGLGSLFGPLLGAVVLVPLTELLRGMLAGRLAGIHLIVYGVILILAMRLAPRGLWGLFADSMTRRRK</sequence>
<dbReference type="CDD" id="cd06581">
    <property type="entry name" value="TM_PBP1_LivM_like"/>
    <property type="match status" value="1"/>
</dbReference>
<feature type="transmembrane region" description="Helical" evidence="6">
    <location>
        <begin position="280"/>
        <end position="299"/>
    </location>
</feature>